<sequence length="186" mass="21559">MMNKKVIVITGASGTGKTTISRYLKEKYNIPQVLTHTTRLPRDGEANGVDYYFETDETFEHNHYLERVEYSGHKYGSSEEGLQKSWDVADIVSIVVDTKGAIAYQEKYGDSAIIIFMKADLDAVAERLKLRGDEKARLEQRIKSQENQRDREVPKEFQRNYYEIVNKDIKNTKECVDRVIEEIKVK</sequence>
<dbReference type="Gene3D" id="3.40.50.300">
    <property type="entry name" value="P-loop containing nucleotide triphosphate hydrolases"/>
    <property type="match status" value="1"/>
</dbReference>
<dbReference type="GO" id="GO:0005829">
    <property type="term" value="C:cytosol"/>
    <property type="evidence" value="ECO:0007669"/>
    <property type="project" value="TreeGrafter"/>
</dbReference>
<evidence type="ECO:0000313" key="7">
    <source>
        <dbReference type="EMBL" id="MQS52998.1"/>
    </source>
</evidence>
<dbReference type="PROSITE" id="PS50052">
    <property type="entry name" value="GUANYLATE_KINASE_2"/>
    <property type="match status" value="1"/>
</dbReference>
<dbReference type="Pfam" id="PF00625">
    <property type="entry name" value="Guanylate_kin"/>
    <property type="match status" value="1"/>
</dbReference>
<dbReference type="EMBL" id="VDFM01000010">
    <property type="protein sequence ID" value="MQS52998.1"/>
    <property type="molecule type" value="Genomic_DNA"/>
</dbReference>
<comment type="catalytic activity">
    <reaction evidence="5">
        <text>GMP + ATP = GDP + ADP</text>
        <dbReference type="Rhea" id="RHEA:20780"/>
        <dbReference type="ChEBI" id="CHEBI:30616"/>
        <dbReference type="ChEBI" id="CHEBI:58115"/>
        <dbReference type="ChEBI" id="CHEBI:58189"/>
        <dbReference type="ChEBI" id="CHEBI:456216"/>
        <dbReference type="EC" id="2.7.4.8"/>
    </reaction>
</comment>
<comment type="caution">
    <text evidence="7">The sequence shown here is derived from an EMBL/GenBank/DDBJ whole genome shotgun (WGS) entry which is preliminary data.</text>
</comment>
<dbReference type="PANTHER" id="PTHR23117">
    <property type="entry name" value="GUANYLATE KINASE-RELATED"/>
    <property type="match status" value="1"/>
</dbReference>
<comment type="function">
    <text evidence="1">Essential for recycling GMP and indirectly, cGMP.</text>
</comment>
<dbReference type="GO" id="GO:0004385">
    <property type="term" value="F:GMP kinase activity"/>
    <property type="evidence" value="ECO:0007669"/>
    <property type="project" value="UniProtKB-EC"/>
</dbReference>
<dbReference type="InterPro" id="IPR008144">
    <property type="entry name" value="Guanylate_kin-like_dom"/>
</dbReference>
<evidence type="ECO:0000256" key="3">
    <source>
        <dbReference type="ARBA" id="ARBA00022679"/>
    </source>
</evidence>
<feature type="domain" description="Guanylate kinase-like" evidence="6">
    <location>
        <begin position="4"/>
        <end position="181"/>
    </location>
</feature>
<accession>A0A5P0ZIY6</accession>
<dbReference type="InterPro" id="IPR027417">
    <property type="entry name" value="P-loop_NTPase"/>
</dbReference>
<protein>
    <submittedName>
        <fullName evidence="7">Guanylate kinase</fullName>
    </submittedName>
</protein>
<evidence type="ECO:0000313" key="8">
    <source>
        <dbReference type="Proteomes" id="UP000380386"/>
    </source>
</evidence>
<evidence type="ECO:0000259" key="6">
    <source>
        <dbReference type="PROSITE" id="PS50052"/>
    </source>
</evidence>
<keyword evidence="3" id="KW-0808">Transferase</keyword>
<name>A0A5P0ZIY6_9LACO</name>
<dbReference type="SMART" id="SM00072">
    <property type="entry name" value="GuKc"/>
    <property type="match status" value="1"/>
</dbReference>
<dbReference type="CDD" id="cd00071">
    <property type="entry name" value="GMPK"/>
    <property type="match status" value="1"/>
</dbReference>
<organism evidence="7 8">
    <name type="scientific">Companilactobacillus mishanensis</name>
    <dbReference type="NCBI Taxonomy" id="2486008"/>
    <lineage>
        <taxon>Bacteria</taxon>
        <taxon>Bacillati</taxon>
        <taxon>Bacillota</taxon>
        <taxon>Bacilli</taxon>
        <taxon>Lactobacillales</taxon>
        <taxon>Lactobacillaceae</taxon>
        <taxon>Companilactobacillus</taxon>
    </lineage>
</organism>
<evidence type="ECO:0000256" key="5">
    <source>
        <dbReference type="ARBA" id="ARBA00048594"/>
    </source>
</evidence>
<gene>
    <name evidence="7" type="ORF">FHL02_08190</name>
</gene>
<evidence type="ECO:0000256" key="2">
    <source>
        <dbReference type="ARBA" id="ARBA00005790"/>
    </source>
</evidence>
<dbReference type="SUPFAM" id="SSF52540">
    <property type="entry name" value="P-loop containing nucleoside triphosphate hydrolases"/>
    <property type="match status" value="1"/>
</dbReference>
<proteinExistence type="inferred from homology"/>
<comment type="similarity">
    <text evidence="2">Belongs to the guanylate kinase family.</text>
</comment>
<dbReference type="Proteomes" id="UP000380386">
    <property type="component" value="Unassembled WGS sequence"/>
</dbReference>
<dbReference type="InterPro" id="IPR008145">
    <property type="entry name" value="GK/Ca_channel_bsu"/>
</dbReference>
<keyword evidence="4 7" id="KW-0418">Kinase</keyword>
<dbReference type="PANTHER" id="PTHR23117:SF13">
    <property type="entry name" value="GUANYLATE KINASE"/>
    <property type="match status" value="1"/>
</dbReference>
<dbReference type="PRINTS" id="PR01100">
    <property type="entry name" value="SHIKIMTKNASE"/>
</dbReference>
<dbReference type="AlphaFoldDB" id="A0A5P0ZIY6"/>
<evidence type="ECO:0000256" key="4">
    <source>
        <dbReference type="ARBA" id="ARBA00022777"/>
    </source>
</evidence>
<evidence type="ECO:0000256" key="1">
    <source>
        <dbReference type="ARBA" id="ARBA00003531"/>
    </source>
</evidence>
<reference evidence="7 8" key="1">
    <citation type="journal article" date="2019" name="Syst. Appl. Microbiol.">
        <title>Polyphasic characterization of two novel Lactobacillus spp. isolated from blown salami packages: Description of Lactobacillus halodurans sp. nov. and Lactobacillus salsicarnum sp. nov.</title>
        <authorList>
            <person name="Schuster J.A."/>
            <person name="Klingl A."/>
            <person name="Vogel R.F."/>
            <person name="Ehrmann M.A."/>
        </authorList>
    </citation>
    <scope>NUCLEOTIDE SEQUENCE [LARGE SCALE GENOMIC DNA]</scope>
    <source>
        <strain evidence="7 8">TMW 1.2118</strain>
    </source>
</reference>